<dbReference type="Proteomes" id="UP000689129">
    <property type="component" value="Unassembled WGS sequence"/>
</dbReference>
<proteinExistence type="inferred from homology"/>
<reference evidence="5" key="1">
    <citation type="journal article" date="2021" name="Mol. Plant Pathol.">
        <title>A 20-kb lineage-specific genomic region tames virulence in pathogenic amphidiploid Verticillium longisporum.</title>
        <authorList>
            <person name="Harting R."/>
            <person name="Starke J."/>
            <person name="Kusch H."/>
            <person name="Poggeler S."/>
            <person name="Maurus I."/>
            <person name="Schluter R."/>
            <person name="Landesfeind M."/>
            <person name="Bulla I."/>
            <person name="Nowrousian M."/>
            <person name="de Jonge R."/>
            <person name="Stahlhut G."/>
            <person name="Hoff K.J."/>
            <person name="Asshauer K.P."/>
            <person name="Thurmer A."/>
            <person name="Stanke M."/>
            <person name="Daniel R."/>
            <person name="Morgenstern B."/>
            <person name="Thomma B.P.H.J."/>
            <person name="Kronstad J.W."/>
            <person name="Braus-Stromeyer S.A."/>
            <person name="Braus G.H."/>
        </authorList>
    </citation>
    <scope>NUCLEOTIDE SEQUENCE</scope>
    <source>
        <strain evidence="5">Vl32</strain>
    </source>
</reference>
<gene>
    <name evidence="5" type="ORF">HYQ45_018821</name>
</gene>
<sequence>MADQNKFSSKLRGACILIIGGSAGVGYAVAEASIEQDAAAIIISSSNAKKAEKSVASLQSSYASKASRISGIVCDLANEEALERNIANLLNAAINGDTDRIHHGAYTAGDSPVPRALADVDLTYIKSMFLIRAFALLLFTKHARKHLAPGAGSSFTLTSGTASVRPIAGFPVLAAVTASVQGLAAALAVDFAPARVNVVSLGAVNTETLWSYLADRSPEERAKLESIMNASTLTRSIGEPADVAEAYIYCMRDNNVTGASIDSTSGHILSKSRETRQAQGLDVNTMFAEVGWPISWMTRLTMISKSAEMLWSTSAASGSGQSPARMRQNVRDPRIMDSHRWGPMQ</sequence>
<evidence type="ECO:0000256" key="1">
    <source>
        <dbReference type="ARBA" id="ARBA00006484"/>
    </source>
</evidence>
<evidence type="ECO:0000313" key="5">
    <source>
        <dbReference type="EMBL" id="KAG7141237.1"/>
    </source>
</evidence>
<name>A0A8I2ZZM9_VERLO</name>
<dbReference type="AlphaFoldDB" id="A0A8I2ZZM9"/>
<evidence type="ECO:0000313" key="6">
    <source>
        <dbReference type="Proteomes" id="UP000689129"/>
    </source>
</evidence>
<dbReference type="EMBL" id="JAEMWZ010000035">
    <property type="protein sequence ID" value="KAG7141237.1"/>
    <property type="molecule type" value="Genomic_DNA"/>
</dbReference>
<dbReference type="InterPro" id="IPR051122">
    <property type="entry name" value="SDR_DHRS6-like"/>
</dbReference>
<protein>
    <submittedName>
        <fullName evidence="5">Short-chain dehydrogenase/reductase malC like protein</fullName>
    </submittedName>
</protein>
<feature type="region of interest" description="Disordered" evidence="4">
    <location>
        <begin position="314"/>
        <end position="345"/>
    </location>
</feature>
<dbReference type="GO" id="GO:0016491">
    <property type="term" value="F:oxidoreductase activity"/>
    <property type="evidence" value="ECO:0007669"/>
    <property type="project" value="UniProtKB-KW"/>
</dbReference>
<dbReference type="PANTHER" id="PTHR43477:SF1">
    <property type="entry name" value="DIHYDROANTICAPSIN 7-DEHYDROGENASE"/>
    <property type="match status" value="1"/>
</dbReference>
<dbReference type="PANTHER" id="PTHR43477">
    <property type="entry name" value="DIHYDROANTICAPSIN 7-DEHYDROGENASE"/>
    <property type="match status" value="1"/>
</dbReference>
<keyword evidence="3" id="KW-0560">Oxidoreductase</keyword>
<evidence type="ECO:0000256" key="4">
    <source>
        <dbReference type="SAM" id="MobiDB-lite"/>
    </source>
</evidence>
<dbReference type="InterPro" id="IPR057571">
    <property type="entry name" value="SDR_PhqE-like"/>
</dbReference>
<dbReference type="CDD" id="cd05233">
    <property type="entry name" value="SDR_c"/>
    <property type="match status" value="1"/>
</dbReference>
<evidence type="ECO:0000256" key="2">
    <source>
        <dbReference type="ARBA" id="ARBA00022857"/>
    </source>
</evidence>
<dbReference type="OrthoDB" id="294295at2759"/>
<accession>A0A8I2ZZM9</accession>
<comment type="similarity">
    <text evidence="1">Belongs to the short-chain dehydrogenases/reductases (SDR) family.</text>
</comment>
<dbReference type="Pfam" id="PF23441">
    <property type="entry name" value="SDR"/>
    <property type="match status" value="1"/>
</dbReference>
<feature type="compositionally biased region" description="Basic and acidic residues" evidence="4">
    <location>
        <begin position="329"/>
        <end position="345"/>
    </location>
</feature>
<keyword evidence="2" id="KW-0521">NADP</keyword>
<organism evidence="5 6">
    <name type="scientific">Verticillium longisporum</name>
    <name type="common">Verticillium dahliae var. longisporum</name>
    <dbReference type="NCBI Taxonomy" id="100787"/>
    <lineage>
        <taxon>Eukaryota</taxon>
        <taxon>Fungi</taxon>
        <taxon>Dikarya</taxon>
        <taxon>Ascomycota</taxon>
        <taxon>Pezizomycotina</taxon>
        <taxon>Sordariomycetes</taxon>
        <taxon>Hypocreomycetidae</taxon>
        <taxon>Glomerellales</taxon>
        <taxon>Plectosphaerellaceae</taxon>
        <taxon>Verticillium</taxon>
    </lineage>
</organism>
<comment type="caution">
    <text evidence="5">The sequence shown here is derived from an EMBL/GenBank/DDBJ whole genome shotgun (WGS) entry which is preliminary data.</text>
</comment>
<evidence type="ECO:0000256" key="3">
    <source>
        <dbReference type="ARBA" id="ARBA00023002"/>
    </source>
</evidence>